<dbReference type="Proteomes" id="UP000015520">
    <property type="component" value="Unassembled WGS sequence"/>
</dbReference>
<dbReference type="STRING" id="1172190.M947_08785"/>
<keyword evidence="2" id="KW-1185">Reference proteome</keyword>
<name>T0KQ10_9BACT</name>
<dbReference type="EMBL" id="AUPZ01000013">
    <property type="protein sequence ID" value="EQB35368.1"/>
    <property type="molecule type" value="Genomic_DNA"/>
</dbReference>
<proteinExistence type="predicted"/>
<protein>
    <submittedName>
        <fullName evidence="1">Uncharacterized protein</fullName>
    </submittedName>
</protein>
<accession>T0KQ10</accession>
<evidence type="ECO:0000313" key="2">
    <source>
        <dbReference type="Proteomes" id="UP000015520"/>
    </source>
</evidence>
<comment type="caution">
    <text evidence="1">The sequence shown here is derived from an EMBL/GenBank/DDBJ whole genome shotgun (WGS) entry which is preliminary data.</text>
</comment>
<dbReference type="AlphaFoldDB" id="T0KQ10"/>
<evidence type="ECO:0000313" key="1">
    <source>
        <dbReference type="EMBL" id="EQB35368.1"/>
    </source>
</evidence>
<reference evidence="1 2" key="1">
    <citation type="submission" date="2013-07" db="EMBL/GenBank/DDBJ databases">
        <title>Sulfurimonas hongkongensis AST-10 Genome Sequencing.</title>
        <authorList>
            <person name="Cai L."/>
            <person name="Zhang T."/>
        </authorList>
    </citation>
    <scope>NUCLEOTIDE SEQUENCE [LARGE SCALE GENOMIC DNA]</scope>
    <source>
        <strain evidence="1 2">AST-10</strain>
    </source>
</reference>
<sequence>MIMAIQHKNITPLLEFVKIDRFYVVCHFKCKVTNKTVISTVPFEPYDGKIEISWQDMLLRPIESYNRYYHTPITIYNHDCQDTVVLKAFEKVSKYFEWNENFGSYVYIEKKGLEFEQKVS</sequence>
<dbReference type="PATRIC" id="fig|1172190.3.peg.1690"/>
<gene>
    <name evidence="1" type="ORF">M947_08785</name>
</gene>
<organism evidence="1 2">
    <name type="scientific">Sulfurimonas hongkongensis</name>
    <dbReference type="NCBI Taxonomy" id="1172190"/>
    <lineage>
        <taxon>Bacteria</taxon>
        <taxon>Pseudomonadati</taxon>
        <taxon>Campylobacterota</taxon>
        <taxon>Epsilonproteobacteria</taxon>
        <taxon>Campylobacterales</taxon>
        <taxon>Sulfurimonadaceae</taxon>
        <taxon>Sulfurimonas</taxon>
    </lineage>
</organism>